<name>A0A368X3V6_MARNT</name>
<dbReference type="AlphaFoldDB" id="A0A368X3V6"/>
<dbReference type="EMBL" id="QPJI01000023">
    <property type="protein sequence ID" value="RCW62603.1"/>
    <property type="molecule type" value="Genomic_DNA"/>
</dbReference>
<dbReference type="Proteomes" id="UP000253647">
    <property type="component" value="Unassembled WGS sequence"/>
</dbReference>
<proteinExistence type="predicted"/>
<organism evidence="1 2">
    <name type="scientific">Marinobacter nauticus</name>
    <name type="common">Marinobacter hydrocarbonoclasticus</name>
    <name type="synonym">Marinobacter aquaeolei</name>
    <dbReference type="NCBI Taxonomy" id="2743"/>
    <lineage>
        <taxon>Bacteria</taxon>
        <taxon>Pseudomonadati</taxon>
        <taxon>Pseudomonadota</taxon>
        <taxon>Gammaproteobacteria</taxon>
        <taxon>Pseudomonadales</taxon>
        <taxon>Marinobacteraceae</taxon>
        <taxon>Marinobacter</taxon>
    </lineage>
</organism>
<accession>A0A368X3V6</accession>
<comment type="caution">
    <text evidence="1">The sequence shown here is derived from an EMBL/GenBank/DDBJ whole genome shotgun (WGS) entry which is preliminary data.</text>
</comment>
<evidence type="ECO:0000313" key="1">
    <source>
        <dbReference type="EMBL" id="RCW62603.1"/>
    </source>
</evidence>
<evidence type="ECO:0000313" key="2">
    <source>
        <dbReference type="Proteomes" id="UP000253647"/>
    </source>
</evidence>
<reference evidence="1 2" key="1">
    <citation type="submission" date="2018-07" db="EMBL/GenBank/DDBJ databases">
        <title>Freshwater and sediment microbial communities from various areas in North America, analyzing microbe dynamics in response to fracking.</title>
        <authorList>
            <person name="Lamendella R."/>
        </authorList>
    </citation>
    <scope>NUCLEOTIDE SEQUENCE [LARGE SCALE GENOMIC DNA]</scope>
    <source>
        <strain evidence="1 2">105B</strain>
    </source>
</reference>
<protein>
    <submittedName>
        <fullName evidence="1">Uncharacterized protein</fullName>
    </submittedName>
</protein>
<gene>
    <name evidence="1" type="ORF">DET61_1235</name>
</gene>
<sequence length="161" mass="17878">MRRRNWKRVNPTSLRHAMELCLDYGREKRNLSVDRVADLMGMPSKYTLYKWLENGRMPAVMIRPFEHACGATFLTQYIGASAQKLLIDIPAGQPASQDDLLTLQSTMNDAVTLLAQFYKGNLESEEVMGGITAAMAQLAGHRCNVDKAAAPELALFDGGEE</sequence>
<dbReference type="RefSeq" id="WP_114435486.1">
    <property type="nucleotide sequence ID" value="NZ_QPJI01000023.1"/>
</dbReference>